<dbReference type="PANTHER" id="PTHR43345:SF5">
    <property type="entry name" value="3-ISOPROPYLMALATE DEHYDRATASE SMALL SUBUNIT"/>
    <property type="match status" value="1"/>
</dbReference>
<dbReference type="PANTHER" id="PTHR43345">
    <property type="entry name" value="3-ISOPROPYLMALATE DEHYDRATASE SMALL SUBUNIT 2-RELATED-RELATED"/>
    <property type="match status" value="1"/>
</dbReference>
<comment type="function">
    <text evidence="2 10">Catalyzes the isomerization between 2-isopropylmalate and 3-isopropylmalate, via the formation of 2-isopropylmaleate.</text>
</comment>
<evidence type="ECO:0000313" key="12">
    <source>
        <dbReference type="EMBL" id="OGG26374.1"/>
    </source>
</evidence>
<dbReference type="Pfam" id="PF00694">
    <property type="entry name" value="Aconitase_C"/>
    <property type="match status" value="1"/>
</dbReference>
<protein>
    <recommendedName>
        <fullName evidence="10">3-isopropylmalate dehydratase small subunit</fullName>
        <ecNumber evidence="10">4.2.1.33</ecNumber>
    </recommendedName>
    <alternativeName>
        <fullName evidence="10">Alpha-IPM isomerase</fullName>
        <shortName evidence="10">IPMI</shortName>
    </alternativeName>
    <alternativeName>
        <fullName evidence="10">Isopropylmalate isomerase</fullName>
    </alternativeName>
</protein>
<keyword evidence="6 10" id="KW-0432">Leucine biosynthesis</keyword>
<dbReference type="FunFam" id="3.20.19.10:FF:000003">
    <property type="entry name" value="3-isopropylmalate dehydratase small subunit"/>
    <property type="match status" value="1"/>
</dbReference>
<evidence type="ECO:0000256" key="4">
    <source>
        <dbReference type="ARBA" id="ARBA00009845"/>
    </source>
</evidence>
<accession>A0A1F6ANV5</accession>
<dbReference type="InterPro" id="IPR050075">
    <property type="entry name" value="LeuD"/>
</dbReference>
<dbReference type="GO" id="GO:0003861">
    <property type="term" value="F:3-isopropylmalate dehydratase activity"/>
    <property type="evidence" value="ECO:0007669"/>
    <property type="project" value="UniProtKB-UniRule"/>
</dbReference>
<dbReference type="Proteomes" id="UP000176609">
    <property type="component" value="Unassembled WGS sequence"/>
</dbReference>
<keyword evidence="7 10" id="KW-0028">Amino-acid biosynthesis</keyword>
<dbReference type="GO" id="GO:0009316">
    <property type="term" value="C:3-isopropylmalate dehydratase complex"/>
    <property type="evidence" value="ECO:0007669"/>
    <property type="project" value="InterPro"/>
</dbReference>
<sequence length="190" mass="21741">MRKFIKLASTCLSMPTENIDTDQIIPARFLKTTERKGLGKYLFYNWRGKHFDESIHRGKKILIAGNNFGCGSSREHAVWALMDFGFEAVISSSYGDIFYNNSLKNGFLPVILKAGEIQKIFNLIEQNPKVNLTIDLQKQTVVAYPLLFSFPIDSFRKNCLLKGVDELGYILSYEKEITRYELSPQSLNIL</sequence>
<reference evidence="12 13" key="1">
    <citation type="journal article" date="2016" name="Nat. Commun.">
        <title>Thousands of microbial genomes shed light on interconnected biogeochemical processes in an aquifer system.</title>
        <authorList>
            <person name="Anantharaman K."/>
            <person name="Brown C.T."/>
            <person name="Hug L.A."/>
            <person name="Sharon I."/>
            <person name="Castelle C.J."/>
            <person name="Probst A.J."/>
            <person name="Thomas B.C."/>
            <person name="Singh A."/>
            <person name="Wilkins M.J."/>
            <person name="Karaoz U."/>
            <person name="Brodie E.L."/>
            <person name="Williams K.H."/>
            <person name="Hubbard S.S."/>
            <person name="Banfield J.F."/>
        </authorList>
    </citation>
    <scope>NUCLEOTIDE SEQUENCE [LARGE SCALE GENOMIC DNA]</scope>
</reference>
<evidence type="ECO:0000256" key="10">
    <source>
        <dbReference type="HAMAP-Rule" id="MF_01031"/>
    </source>
</evidence>
<evidence type="ECO:0000256" key="8">
    <source>
        <dbReference type="ARBA" id="ARBA00023239"/>
    </source>
</evidence>
<organism evidence="12 13">
    <name type="scientific">Candidatus Gottesmanbacteria bacterium RIFCSPLOWO2_01_FULL_39_12b</name>
    <dbReference type="NCBI Taxonomy" id="1798388"/>
    <lineage>
        <taxon>Bacteria</taxon>
        <taxon>Candidatus Gottesmaniibacteriota</taxon>
    </lineage>
</organism>
<gene>
    <name evidence="10" type="primary">leuD</name>
    <name evidence="12" type="ORF">A2960_03525</name>
</gene>
<evidence type="ECO:0000256" key="1">
    <source>
        <dbReference type="ARBA" id="ARBA00000491"/>
    </source>
</evidence>
<evidence type="ECO:0000256" key="9">
    <source>
        <dbReference type="ARBA" id="ARBA00023304"/>
    </source>
</evidence>
<dbReference type="EC" id="4.2.1.33" evidence="10"/>
<dbReference type="EMBL" id="MFJR01000010">
    <property type="protein sequence ID" value="OGG26374.1"/>
    <property type="molecule type" value="Genomic_DNA"/>
</dbReference>
<evidence type="ECO:0000313" key="13">
    <source>
        <dbReference type="Proteomes" id="UP000176609"/>
    </source>
</evidence>
<evidence type="ECO:0000259" key="11">
    <source>
        <dbReference type="Pfam" id="PF00694"/>
    </source>
</evidence>
<evidence type="ECO:0000256" key="5">
    <source>
        <dbReference type="ARBA" id="ARBA00011271"/>
    </source>
</evidence>
<dbReference type="AlphaFoldDB" id="A0A1F6ANV5"/>
<comment type="subunit">
    <text evidence="5 10">Heterodimer of LeuC and LeuD.</text>
</comment>
<comment type="catalytic activity">
    <reaction evidence="1 10">
        <text>(2R,3S)-3-isopropylmalate = (2S)-2-isopropylmalate</text>
        <dbReference type="Rhea" id="RHEA:32287"/>
        <dbReference type="ChEBI" id="CHEBI:1178"/>
        <dbReference type="ChEBI" id="CHEBI:35121"/>
        <dbReference type="EC" id="4.2.1.33"/>
    </reaction>
</comment>
<comment type="similarity">
    <text evidence="4 10">Belongs to the LeuD family. LeuD type 1 subfamily.</text>
</comment>
<dbReference type="NCBIfam" id="NF002458">
    <property type="entry name" value="PRK01641.1"/>
    <property type="match status" value="1"/>
</dbReference>
<dbReference type="InterPro" id="IPR033940">
    <property type="entry name" value="IPMI_Swivel"/>
</dbReference>
<evidence type="ECO:0000256" key="6">
    <source>
        <dbReference type="ARBA" id="ARBA00022430"/>
    </source>
</evidence>
<evidence type="ECO:0000256" key="2">
    <source>
        <dbReference type="ARBA" id="ARBA00002695"/>
    </source>
</evidence>
<keyword evidence="9 10" id="KW-0100">Branched-chain amino acid biosynthesis</keyword>
<dbReference type="UniPathway" id="UPA00048">
    <property type="reaction ID" value="UER00071"/>
</dbReference>
<keyword evidence="8 10" id="KW-0456">Lyase</keyword>
<name>A0A1F6ANV5_9BACT</name>
<dbReference type="GO" id="GO:0009098">
    <property type="term" value="P:L-leucine biosynthetic process"/>
    <property type="evidence" value="ECO:0007669"/>
    <property type="project" value="UniProtKB-UniRule"/>
</dbReference>
<dbReference type="InterPro" id="IPR000573">
    <property type="entry name" value="AconitaseA/IPMdHydase_ssu_swvl"/>
</dbReference>
<dbReference type="HAMAP" id="MF_01031">
    <property type="entry name" value="LeuD_type1"/>
    <property type="match status" value="1"/>
</dbReference>
<dbReference type="NCBIfam" id="TIGR00171">
    <property type="entry name" value="leuD"/>
    <property type="match status" value="1"/>
</dbReference>
<dbReference type="CDD" id="cd01577">
    <property type="entry name" value="IPMI_Swivel"/>
    <property type="match status" value="1"/>
</dbReference>
<evidence type="ECO:0000256" key="3">
    <source>
        <dbReference type="ARBA" id="ARBA00004729"/>
    </source>
</evidence>
<comment type="caution">
    <text evidence="12">The sequence shown here is derived from an EMBL/GenBank/DDBJ whole genome shotgun (WGS) entry which is preliminary data.</text>
</comment>
<dbReference type="InterPro" id="IPR015928">
    <property type="entry name" value="Aconitase/3IPM_dehydase_swvl"/>
</dbReference>
<comment type="pathway">
    <text evidence="3 10">Amino-acid biosynthesis; L-leucine biosynthesis; L-leucine from 3-methyl-2-oxobutanoate: step 2/4.</text>
</comment>
<dbReference type="InterPro" id="IPR004431">
    <property type="entry name" value="3-IsopropMal_deHydase_ssu"/>
</dbReference>
<dbReference type="SUPFAM" id="SSF52016">
    <property type="entry name" value="LeuD/IlvD-like"/>
    <property type="match status" value="1"/>
</dbReference>
<proteinExistence type="inferred from homology"/>
<feature type="domain" description="Aconitase A/isopropylmalate dehydratase small subunit swivel" evidence="11">
    <location>
        <begin position="58"/>
        <end position="113"/>
    </location>
</feature>
<dbReference type="Gene3D" id="3.20.19.10">
    <property type="entry name" value="Aconitase, domain 4"/>
    <property type="match status" value="1"/>
</dbReference>
<evidence type="ECO:0000256" key="7">
    <source>
        <dbReference type="ARBA" id="ARBA00022605"/>
    </source>
</evidence>